<proteinExistence type="predicted"/>
<feature type="domain" description="CobQ/CobB/MinD/ParA nucleotide binding" evidence="2">
    <location>
        <begin position="143"/>
        <end position="359"/>
    </location>
</feature>
<dbReference type="Gene3D" id="3.40.50.300">
    <property type="entry name" value="P-loop containing nucleotide triphosphate hydrolases"/>
    <property type="match status" value="1"/>
</dbReference>
<dbReference type="InterPro" id="IPR027417">
    <property type="entry name" value="P-loop_NTPase"/>
</dbReference>
<dbReference type="Pfam" id="PF01656">
    <property type="entry name" value="CbiA"/>
    <property type="match status" value="1"/>
</dbReference>
<protein>
    <submittedName>
        <fullName evidence="3">AAA family ATPase</fullName>
    </submittedName>
</protein>
<dbReference type="InterPro" id="IPR002586">
    <property type="entry name" value="CobQ/CobB/MinD/ParA_Nub-bd_dom"/>
</dbReference>
<keyword evidence="4" id="KW-1185">Reference proteome</keyword>
<dbReference type="EMBL" id="JAWLUM010000005">
    <property type="protein sequence ID" value="MDV7136765.1"/>
    <property type="molecule type" value="Genomic_DNA"/>
</dbReference>
<dbReference type="PANTHER" id="PTHR43384">
    <property type="entry name" value="SEPTUM SITE-DETERMINING PROTEIN MIND HOMOLOG, CHLOROPLASTIC-RELATED"/>
    <property type="match status" value="1"/>
</dbReference>
<dbReference type="InterPro" id="IPR050625">
    <property type="entry name" value="ParA/MinD_ATPase"/>
</dbReference>
<sequence>MSQDDWMANLGVGADDTDPHLADDSQADTGPIARSEERPAHLVAAPAGTHLGGGPVYLDPVGRDWPQSLNHDGQVIPLGGQAGTALSPELLGRRVKPVPRSGWRRAVHRLTVGLINPGENPVDVRERAITYRLNAPVSNDHRITIFTTKGGAGKSTTTLGLGSAFADARNDRVLAIDANPDKGVLGQRLNTIVPADRTSTIYDLLAAGHYARYADVRAHTLEADTGLQVVASHADPARSEALTGEQYQQAAHMIAAHFQVILSDCGTGITHDAMRGVFASTDSLIVPTLISDDSLSNAVFVLDWLDAHSMRGLSARAIVVINQASGRRKPTADEQRIITYFQSRVRAVVTVPFDPHLAEGGRFYWDRLRPKTVAAYRDLASLVADDFPAKRSGAL</sequence>
<dbReference type="Proteomes" id="UP001185792">
    <property type="component" value="Unassembled WGS sequence"/>
</dbReference>
<evidence type="ECO:0000256" key="1">
    <source>
        <dbReference type="SAM" id="MobiDB-lite"/>
    </source>
</evidence>
<dbReference type="PANTHER" id="PTHR43384:SF14">
    <property type="entry name" value="ESX-1 SECRETION-ASSOCIATED PROTEIN ESPI"/>
    <property type="match status" value="1"/>
</dbReference>
<organism evidence="3 4">
    <name type="scientific">Williamsia marianensis</name>
    <dbReference type="NCBI Taxonomy" id="85044"/>
    <lineage>
        <taxon>Bacteria</taxon>
        <taxon>Bacillati</taxon>
        <taxon>Actinomycetota</taxon>
        <taxon>Actinomycetes</taxon>
        <taxon>Mycobacteriales</taxon>
        <taxon>Nocardiaceae</taxon>
        <taxon>Williamsia</taxon>
    </lineage>
</organism>
<dbReference type="SUPFAM" id="SSF52540">
    <property type="entry name" value="P-loop containing nucleoside triphosphate hydrolases"/>
    <property type="match status" value="1"/>
</dbReference>
<comment type="caution">
    <text evidence="3">The sequence shown here is derived from an EMBL/GenBank/DDBJ whole genome shotgun (WGS) entry which is preliminary data.</text>
</comment>
<accession>A0ABU4EZU2</accession>
<reference evidence="3 4" key="1">
    <citation type="submission" date="2023-10" db="EMBL/GenBank/DDBJ databases">
        <title>Development of a sustainable strategy for remediation of hydrocarbon-contaminated territories based on the waste exchange concept.</title>
        <authorList>
            <person name="Krivoruchko A."/>
        </authorList>
    </citation>
    <scope>NUCLEOTIDE SEQUENCE [LARGE SCALE GENOMIC DNA]</scope>
    <source>
        <strain evidence="3 4">IEGM 1236</strain>
    </source>
</reference>
<evidence type="ECO:0000313" key="4">
    <source>
        <dbReference type="Proteomes" id="UP001185792"/>
    </source>
</evidence>
<feature type="region of interest" description="Disordered" evidence="1">
    <location>
        <begin position="1"/>
        <end position="37"/>
    </location>
</feature>
<name>A0ABU4EZU2_WILMA</name>
<gene>
    <name evidence="3" type="ORF">R4198_23980</name>
</gene>
<dbReference type="RefSeq" id="WP_317714738.1">
    <property type="nucleotide sequence ID" value="NZ_JAWLUM010000005.1"/>
</dbReference>
<evidence type="ECO:0000313" key="3">
    <source>
        <dbReference type="EMBL" id="MDV7136765.1"/>
    </source>
</evidence>
<evidence type="ECO:0000259" key="2">
    <source>
        <dbReference type="Pfam" id="PF01656"/>
    </source>
</evidence>